<organism evidence="1 2">
    <name type="scientific">Vairimorpha apis BRL 01</name>
    <dbReference type="NCBI Taxonomy" id="1037528"/>
    <lineage>
        <taxon>Eukaryota</taxon>
        <taxon>Fungi</taxon>
        <taxon>Fungi incertae sedis</taxon>
        <taxon>Microsporidia</taxon>
        <taxon>Nosematidae</taxon>
        <taxon>Vairimorpha</taxon>
    </lineage>
</organism>
<dbReference type="SUPFAM" id="SSF48371">
    <property type="entry name" value="ARM repeat"/>
    <property type="match status" value="1"/>
</dbReference>
<sequence>MIHLNNPDILEVLKNYLPSENNMKEGGSFIALGLNKIGSCDIVSNEILLYHIKSSNVQIVYGACIGLGLINMCNDNCNGSCKDNNYKESVVKQLKDLLYEENTVFVEGSILALCIMCCGSESEGSEGDVKERYVDICSVDGEGNDVIWRM</sequence>
<dbReference type="HOGENOM" id="CLU_1741086_0_0_1"/>
<dbReference type="GO" id="GO:0000502">
    <property type="term" value="C:proteasome complex"/>
    <property type="evidence" value="ECO:0007669"/>
    <property type="project" value="UniProtKB-KW"/>
</dbReference>
<keyword evidence="1" id="KW-0647">Proteasome</keyword>
<dbReference type="OrthoDB" id="2196194at2759"/>
<protein>
    <submittedName>
        <fullName evidence="1">26s proteasome regulatory subunit 2</fullName>
    </submittedName>
</protein>
<dbReference type="InterPro" id="IPR016024">
    <property type="entry name" value="ARM-type_fold"/>
</dbReference>
<evidence type="ECO:0000313" key="2">
    <source>
        <dbReference type="Proteomes" id="UP000053780"/>
    </source>
</evidence>
<dbReference type="InterPro" id="IPR011989">
    <property type="entry name" value="ARM-like"/>
</dbReference>
<reference evidence="1 2" key="1">
    <citation type="journal article" date="2013" name="BMC Genomics">
        <title>Genome sequencing and comparative genomics of honey bee microsporidia, Nosema apis reveal novel insights into host-parasite interactions.</title>
        <authorList>
            <person name="Chen Yp."/>
            <person name="Pettis J.S."/>
            <person name="Zhao Y."/>
            <person name="Liu X."/>
            <person name="Tallon L.J."/>
            <person name="Sadzewicz L.D."/>
            <person name="Li R."/>
            <person name="Zheng H."/>
            <person name="Huang S."/>
            <person name="Zhang X."/>
            <person name="Hamilton M.C."/>
            <person name="Pernal S.F."/>
            <person name="Melathopoulos A.P."/>
            <person name="Yan X."/>
            <person name="Evans J.D."/>
        </authorList>
    </citation>
    <scope>NUCLEOTIDE SEQUENCE [LARGE SCALE GENOMIC DNA]</scope>
    <source>
        <strain evidence="1 2">BRL 01</strain>
    </source>
</reference>
<accession>T0L661</accession>
<dbReference type="AlphaFoldDB" id="T0L661"/>
<dbReference type="VEuPathDB" id="MicrosporidiaDB:NAPIS_ORF02447"/>
<dbReference type="Proteomes" id="UP000053780">
    <property type="component" value="Unassembled WGS sequence"/>
</dbReference>
<keyword evidence="2" id="KW-1185">Reference proteome</keyword>
<gene>
    <name evidence="1" type="ORF">NAPIS_ORF02447</name>
</gene>
<proteinExistence type="predicted"/>
<dbReference type="Gene3D" id="1.25.10.10">
    <property type="entry name" value="Leucine-rich Repeat Variant"/>
    <property type="match status" value="1"/>
</dbReference>
<name>T0L661_9MICR</name>
<evidence type="ECO:0000313" key="1">
    <source>
        <dbReference type="EMBL" id="EQB59999.1"/>
    </source>
</evidence>
<dbReference type="EMBL" id="KE647341">
    <property type="protein sequence ID" value="EQB59999.1"/>
    <property type="molecule type" value="Genomic_DNA"/>
</dbReference>